<dbReference type="InterPro" id="IPR004211">
    <property type="entry name" value="Endonuclease_7"/>
</dbReference>
<evidence type="ECO:0000313" key="1">
    <source>
        <dbReference type="EMBL" id="MFD0902310.1"/>
    </source>
</evidence>
<name>A0ABW3ERY5_9ACTN</name>
<dbReference type="Pfam" id="PF02945">
    <property type="entry name" value="Endonuclease_7"/>
    <property type="match status" value="1"/>
</dbReference>
<dbReference type="RefSeq" id="WP_378299963.1">
    <property type="nucleotide sequence ID" value="NZ_JBHTJA010000034.1"/>
</dbReference>
<dbReference type="InterPro" id="IPR038563">
    <property type="entry name" value="Endonuclease_7_sf"/>
</dbReference>
<dbReference type="GO" id="GO:0004519">
    <property type="term" value="F:endonuclease activity"/>
    <property type="evidence" value="ECO:0007669"/>
    <property type="project" value="UniProtKB-KW"/>
</dbReference>
<keyword evidence="1" id="KW-0255">Endonuclease</keyword>
<comment type="caution">
    <text evidence="1">The sequence shown here is derived from an EMBL/GenBank/DDBJ whole genome shotgun (WGS) entry which is preliminary data.</text>
</comment>
<sequence length="109" mass="12254">MKRFVETNGSIQYSVIKSKPQHWRLAYWVDATCEVKDCDAAGLYGGLVFDHCHAHGWIRAVVCPRHNMRLGVIDALVREDGMDFSQTRYGPILTNCPDCSTTVAASRHT</sequence>
<dbReference type="EMBL" id="JBHTJA010000034">
    <property type="protein sequence ID" value="MFD0902310.1"/>
    <property type="molecule type" value="Genomic_DNA"/>
</dbReference>
<reference evidence="2" key="1">
    <citation type="journal article" date="2019" name="Int. J. Syst. Evol. Microbiol.">
        <title>The Global Catalogue of Microorganisms (GCM) 10K type strain sequencing project: providing services to taxonomists for standard genome sequencing and annotation.</title>
        <authorList>
            <consortium name="The Broad Institute Genomics Platform"/>
            <consortium name="The Broad Institute Genome Sequencing Center for Infectious Disease"/>
            <person name="Wu L."/>
            <person name="Ma J."/>
        </authorList>
    </citation>
    <scope>NUCLEOTIDE SEQUENCE [LARGE SCALE GENOMIC DNA]</scope>
    <source>
        <strain evidence="2">JCM 31202</strain>
    </source>
</reference>
<organism evidence="1 2">
    <name type="scientific">Actinomadura sediminis</name>
    <dbReference type="NCBI Taxonomy" id="1038904"/>
    <lineage>
        <taxon>Bacteria</taxon>
        <taxon>Bacillati</taxon>
        <taxon>Actinomycetota</taxon>
        <taxon>Actinomycetes</taxon>
        <taxon>Streptosporangiales</taxon>
        <taxon>Thermomonosporaceae</taxon>
        <taxon>Actinomadura</taxon>
    </lineage>
</organism>
<keyword evidence="2" id="KW-1185">Reference proteome</keyword>
<accession>A0ABW3ERY5</accession>
<keyword evidence="1" id="KW-0540">Nuclease</keyword>
<protein>
    <submittedName>
        <fullName evidence="1">Endonuclease domain-containing protein</fullName>
    </submittedName>
</protein>
<dbReference type="Gene3D" id="3.40.1800.10">
    <property type="entry name" value="His-Me finger endonucleases"/>
    <property type="match status" value="1"/>
</dbReference>
<evidence type="ECO:0000313" key="2">
    <source>
        <dbReference type="Proteomes" id="UP001596972"/>
    </source>
</evidence>
<dbReference type="Proteomes" id="UP001596972">
    <property type="component" value="Unassembled WGS sequence"/>
</dbReference>
<keyword evidence="1" id="KW-0378">Hydrolase</keyword>
<gene>
    <name evidence="1" type="ORF">ACFQ11_18070</name>
</gene>
<proteinExistence type="predicted"/>